<dbReference type="RefSeq" id="WP_068683577.1">
    <property type="nucleotide sequence ID" value="NZ_LYPA01000060.1"/>
</dbReference>
<evidence type="ECO:0000313" key="2">
    <source>
        <dbReference type="Proteomes" id="UP000092024"/>
    </source>
</evidence>
<sequence>MSQRQCDFNSTTYTQTSAGQALYRMIGYTDKKDISLTDVMGYTSWAFRINIHARTVNIAGPYASLSWGDVFRQGMMNLGFTCKSIGEPNLTPPTPRQLQEALLFVQSSIDTGIPVMAWDLFVPEFGIIYGYDDSQQLLNCKDTAEDGLLPYHKLGRGRIGELFVLGVTDTFEVDEIAALRGALDMVLDHAFNHLPRHDEEPYRNGLAGYEAWIQAFRSGSVEVVGNAYNALVVSDAREYAYRFLAGLSEKSFNELPVTQEISRLALAAAEHYREVARHLAEIRTLFPFPQGGTPNDPETAGMAITLLEQALAAEERGIQQLQVMHRVLEQYIS</sequence>
<dbReference type="OrthoDB" id="2960956at2"/>
<dbReference type="AlphaFoldDB" id="A0A1A5YI10"/>
<name>A0A1A5YI10_9BACL</name>
<gene>
    <name evidence="1" type="ORF">A7K91_00535</name>
</gene>
<dbReference type="STRING" id="1844972.A7K91_00535"/>
<evidence type="ECO:0008006" key="3">
    <source>
        <dbReference type="Google" id="ProtNLM"/>
    </source>
</evidence>
<organism evidence="1 2">
    <name type="scientific">Paenibacillus oryzae</name>
    <dbReference type="NCBI Taxonomy" id="1844972"/>
    <lineage>
        <taxon>Bacteria</taxon>
        <taxon>Bacillati</taxon>
        <taxon>Bacillota</taxon>
        <taxon>Bacilli</taxon>
        <taxon>Bacillales</taxon>
        <taxon>Paenibacillaceae</taxon>
        <taxon>Paenibacillus</taxon>
    </lineage>
</organism>
<dbReference type="EMBL" id="LYPA01000060">
    <property type="protein sequence ID" value="OBR65198.1"/>
    <property type="molecule type" value="Genomic_DNA"/>
</dbReference>
<protein>
    <recommendedName>
        <fullName evidence="3">DUF4872 domain-containing protein</fullName>
    </recommendedName>
</protein>
<comment type="caution">
    <text evidence="1">The sequence shown here is derived from an EMBL/GenBank/DDBJ whole genome shotgun (WGS) entry which is preliminary data.</text>
</comment>
<proteinExistence type="predicted"/>
<evidence type="ECO:0000313" key="1">
    <source>
        <dbReference type="EMBL" id="OBR65198.1"/>
    </source>
</evidence>
<dbReference type="Proteomes" id="UP000092024">
    <property type="component" value="Unassembled WGS sequence"/>
</dbReference>
<reference evidence="1 2" key="1">
    <citation type="submission" date="2016-05" db="EMBL/GenBank/DDBJ databases">
        <title>Paenibacillus oryzae. sp. nov., isolated from the rice root.</title>
        <authorList>
            <person name="Zhang J."/>
            <person name="Zhang X."/>
        </authorList>
    </citation>
    <scope>NUCLEOTIDE SEQUENCE [LARGE SCALE GENOMIC DNA]</scope>
    <source>
        <strain evidence="1 2">1DrF-4</strain>
    </source>
</reference>
<keyword evidence="2" id="KW-1185">Reference proteome</keyword>
<accession>A0A1A5YI10</accession>